<reference evidence="2 4" key="1">
    <citation type="submission" date="2017-01" db="EMBL/GenBank/DDBJ databases">
        <authorList>
            <person name="Varghese N."/>
            <person name="Submissions S."/>
        </authorList>
    </citation>
    <scope>NUCLEOTIDE SEQUENCE [LARGE SCALE GENOMIC DNA]</scope>
    <source>
        <strain evidence="2 4">ATCC 27950</strain>
    </source>
</reference>
<keyword evidence="3" id="KW-0808">Transferase</keyword>
<dbReference type="PROSITE" id="PS50005">
    <property type="entry name" value="TPR"/>
    <property type="match status" value="1"/>
</dbReference>
<protein>
    <submittedName>
        <fullName evidence="3">Predicted O-linked N-acetylglucosamine transferase, SPINDLY family</fullName>
    </submittedName>
</protein>
<dbReference type="GeneID" id="303675336"/>
<dbReference type="Proteomes" id="UP000185725">
    <property type="component" value="Unassembled WGS sequence"/>
</dbReference>
<dbReference type="Proteomes" id="UP000255231">
    <property type="component" value="Unassembled WGS sequence"/>
</dbReference>
<evidence type="ECO:0000313" key="2">
    <source>
        <dbReference type="EMBL" id="SIR33204.1"/>
    </source>
</evidence>
<keyword evidence="4" id="KW-1185">Reference proteome</keyword>
<name>A0A381JSN5_9FLAO</name>
<evidence type="ECO:0000313" key="3">
    <source>
        <dbReference type="EMBL" id="SUY54035.1"/>
    </source>
</evidence>
<dbReference type="EMBL" id="FTMF01000018">
    <property type="protein sequence ID" value="SIR33204.1"/>
    <property type="molecule type" value="Genomic_DNA"/>
</dbReference>
<dbReference type="AlphaFoldDB" id="A0A381JSN5"/>
<gene>
    <name evidence="3" type="ORF">NCTC13560_04000</name>
    <name evidence="2" type="ORF">SAMN05421682_11842</name>
</gene>
<evidence type="ECO:0000313" key="4">
    <source>
        <dbReference type="Proteomes" id="UP000185725"/>
    </source>
</evidence>
<dbReference type="EMBL" id="UFVS01000003">
    <property type="protein sequence ID" value="SUY54035.1"/>
    <property type="molecule type" value="Genomic_DNA"/>
</dbReference>
<dbReference type="SUPFAM" id="SSF48452">
    <property type="entry name" value="TPR-like"/>
    <property type="match status" value="1"/>
</dbReference>
<feature type="repeat" description="TPR" evidence="1">
    <location>
        <begin position="47"/>
        <end position="80"/>
    </location>
</feature>
<dbReference type="Gene3D" id="1.25.40.10">
    <property type="entry name" value="Tetratricopeptide repeat domain"/>
    <property type="match status" value="1"/>
</dbReference>
<keyword evidence="1" id="KW-0802">TPR repeat</keyword>
<dbReference type="InterPro" id="IPR019734">
    <property type="entry name" value="TPR_rpt"/>
</dbReference>
<dbReference type="RefSeq" id="WP_076562794.1">
    <property type="nucleotide sequence ID" value="NZ_CP033929.1"/>
</dbReference>
<dbReference type="GO" id="GO:0016740">
    <property type="term" value="F:transferase activity"/>
    <property type="evidence" value="ECO:0007669"/>
    <property type="project" value="UniProtKB-KW"/>
</dbReference>
<reference evidence="3 5" key="2">
    <citation type="submission" date="2018-06" db="EMBL/GenBank/DDBJ databases">
        <authorList>
            <consortium name="Pathogen Informatics"/>
            <person name="Doyle S."/>
        </authorList>
    </citation>
    <scope>NUCLEOTIDE SEQUENCE [LARGE SCALE GENOMIC DNA]</scope>
    <source>
        <strain evidence="3 5">NCTC13560</strain>
    </source>
</reference>
<dbReference type="InterPro" id="IPR011990">
    <property type="entry name" value="TPR-like_helical_dom_sf"/>
</dbReference>
<proteinExistence type="predicted"/>
<dbReference type="OrthoDB" id="771229at2"/>
<dbReference type="KEGG" id="cil:EG358_16660"/>
<organism evidence="3 5">
    <name type="scientific">Chryseobacterium indoltheticum</name>
    <dbReference type="NCBI Taxonomy" id="254"/>
    <lineage>
        <taxon>Bacteria</taxon>
        <taxon>Pseudomonadati</taxon>
        <taxon>Bacteroidota</taxon>
        <taxon>Flavobacteriia</taxon>
        <taxon>Flavobacteriales</taxon>
        <taxon>Weeksellaceae</taxon>
        <taxon>Chryseobacterium group</taxon>
        <taxon>Chryseobacterium</taxon>
    </lineage>
</organism>
<sequence>MNNITHRLENVKRLQAKRWENEDHWDDINDLLIKELEDILSIESENTSALINLGAILCDSGEYENALIVLKRALDLGSEDKNLYTNLAIVMVDMGINPEEYHEYLETAENMRENPLTFKAYFDPHSH</sequence>
<accession>A0A381JSN5</accession>
<evidence type="ECO:0000313" key="5">
    <source>
        <dbReference type="Proteomes" id="UP000255231"/>
    </source>
</evidence>
<evidence type="ECO:0000256" key="1">
    <source>
        <dbReference type="PROSITE-ProRule" id="PRU00339"/>
    </source>
</evidence>